<dbReference type="AlphaFoldDB" id="A0A934KN29"/>
<keyword evidence="3" id="KW-0255">Endonuclease</keyword>
<evidence type="ECO:0000313" key="3">
    <source>
        <dbReference type="EMBL" id="MBJ7882381.1"/>
    </source>
</evidence>
<reference evidence="3 4" key="1">
    <citation type="submission" date="2020-09" db="EMBL/GenBank/DDBJ databases">
        <title>Draft genome of Gelidibacter salicanalis PAMC21136.</title>
        <authorList>
            <person name="Park H."/>
        </authorList>
    </citation>
    <scope>NUCLEOTIDE SEQUENCE [LARGE SCALE GENOMIC DNA]</scope>
    <source>
        <strain evidence="3 4">PAMC21136</strain>
    </source>
</reference>
<organism evidence="3 4">
    <name type="scientific">Gelidibacter salicanalis</name>
    <dbReference type="NCBI Taxonomy" id="291193"/>
    <lineage>
        <taxon>Bacteria</taxon>
        <taxon>Pseudomonadati</taxon>
        <taxon>Bacteroidota</taxon>
        <taxon>Flavobacteriia</taxon>
        <taxon>Flavobacteriales</taxon>
        <taxon>Flavobacteriaceae</taxon>
        <taxon>Gelidibacter</taxon>
    </lineage>
</organism>
<dbReference type="Pfam" id="PF03372">
    <property type="entry name" value="Exo_endo_phos"/>
    <property type="match status" value="1"/>
</dbReference>
<keyword evidence="3" id="KW-0540">Nuclease</keyword>
<dbReference type="SUPFAM" id="SSF56219">
    <property type="entry name" value="DNase I-like"/>
    <property type="match status" value="1"/>
</dbReference>
<keyword evidence="1" id="KW-0732">Signal</keyword>
<keyword evidence="4" id="KW-1185">Reference proteome</keyword>
<evidence type="ECO:0000259" key="2">
    <source>
        <dbReference type="Pfam" id="PF03372"/>
    </source>
</evidence>
<sequence length="347" mass="39211">MFLRLPFLSIYLFLAVTCSCMAQKEQSLKVLQFNIWQEGTIVPGGFDAIIDEVIRTDTDLIALSEVRNYNDKSLAERLVKALAKKGHTYYSEWSEDSGILSRYPILSQQALYPLHNDQGSITKAIIKVKNTEIAFYSAHLDYLNCSLYLPRGYDSSTWRKLNNHVTDSLTIAIDNLASKRDEAITAFIKDAMAEKSLGRLVILGGDLNEASFLDWTESTKNLYDHNGVVMPWHNTLQLDKAGFIDAYRKAYPNPVTHPGFTFPADTPLVPLGKLAWAPDADDRDRIDYIFYLPSDQLELKEVKITGPKGSIVRNQRVLETSEDPIETSDGVWPTDHKNVLAVFELKE</sequence>
<protein>
    <submittedName>
        <fullName evidence="3">Endonuclease/exonuclease/phosphatase family protein</fullName>
    </submittedName>
</protein>
<dbReference type="PROSITE" id="PS51257">
    <property type="entry name" value="PROKAR_LIPOPROTEIN"/>
    <property type="match status" value="1"/>
</dbReference>
<dbReference type="InterPro" id="IPR036691">
    <property type="entry name" value="Endo/exonu/phosph_ase_sf"/>
</dbReference>
<dbReference type="EMBL" id="JAEHJZ010000046">
    <property type="protein sequence ID" value="MBJ7882381.1"/>
    <property type="molecule type" value="Genomic_DNA"/>
</dbReference>
<keyword evidence="3" id="KW-0378">Hydrolase</keyword>
<dbReference type="Gene3D" id="3.60.10.10">
    <property type="entry name" value="Endonuclease/exonuclease/phosphatase"/>
    <property type="match status" value="1"/>
</dbReference>
<dbReference type="Proteomes" id="UP000662373">
    <property type="component" value="Unassembled WGS sequence"/>
</dbReference>
<feature type="domain" description="Endonuclease/exonuclease/phosphatase" evidence="2">
    <location>
        <begin position="31"/>
        <end position="336"/>
    </location>
</feature>
<feature type="signal peptide" evidence="1">
    <location>
        <begin position="1"/>
        <end position="22"/>
    </location>
</feature>
<dbReference type="GO" id="GO:0004519">
    <property type="term" value="F:endonuclease activity"/>
    <property type="evidence" value="ECO:0007669"/>
    <property type="project" value="UniProtKB-KW"/>
</dbReference>
<feature type="chain" id="PRO_5037298405" evidence="1">
    <location>
        <begin position="23"/>
        <end position="347"/>
    </location>
</feature>
<evidence type="ECO:0000256" key="1">
    <source>
        <dbReference type="SAM" id="SignalP"/>
    </source>
</evidence>
<comment type="caution">
    <text evidence="3">The sequence shown here is derived from an EMBL/GenBank/DDBJ whole genome shotgun (WGS) entry which is preliminary data.</text>
</comment>
<evidence type="ECO:0000313" key="4">
    <source>
        <dbReference type="Proteomes" id="UP000662373"/>
    </source>
</evidence>
<gene>
    <name evidence="3" type="ORF">JEM65_17235</name>
</gene>
<accession>A0A934KN29</accession>
<name>A0A934KN29_9FLAO</name>
<dbReference type="InterPro" id="IPR005135">
    <property type="entry name" value="Endo/exonuclease/phosphatase"/>
</dbReference>
<dbReference type="PANTHER" id="PTHR41349:SF1">
    <property type="entry name" value="PROTEIN CBG08683"/>
    <property type="match status" value="1"/>
</dbReference>
<dbReference type="PANTHER" id="PTHR41349">
    <property type="match status" value="1"/>
</dbReference>
<proteinExistence type="predicted"/>